<protein>
    <submittedName>
        <fullName evidence="2">Uncharacterized protein</fullName>
    </submittedName>
</protein>
<accession>A0A8X6KQ57</accession>
<reference evidence="2" key="1">
    <citation type="submission" date="2020-08" db="EMBL/GenBank/DDBJ databases">
        <title>Multicomponent nature underlies the extraordinary mechanical properties of spider dragline silk.</title>
        <authorList>
            <person name="Kono N."/>
            <person name="Nakamura H."/>
            <person name="Mori M."/>
            <person name="Yoshida Y."/>
            <person name="Ohtoshi R."/>
            <person name="Malay A.D."/>
            <person name="Moran D.A.P."/>
            <person name="Tomita M."/>
            <person name="Numata K."/>
            <person name="Arakawa K."/>
        </authorList>
    </citation>
    <scope>NUCLEOTIDE SEQUENCE</scope>
</reference>
<organism evidence="2 3">
    <name type="scientific">Trichonephila inaurata madagascariensis</name>
    <dbReference type="NCBI Taxonomy" id="2747483"/>
    <lineage>
        <taxon>Eukaryota</taxon>
        <taxon>Metazoa</taxon>
        <taxon>Ecdysozoa</taxon>
        <taxon>Arthropoda</taxon>
        <taxon>Chelicerata</taxon>
        <taxon>Arachnida</taxon>
        <taxon>Araneae</taxon>
        <taxon>Araneomorphae</taxon>
        <taxon>Entelegynae</taxon>
        <taxon>Araneoidea</taxon>
        <taxon>Nephilidae</taxon>
        <taxon>Trichonephila</taxon>
        <taxon>Trichonephila inaurata</taxon>
    </lineage>
</organism>
<dbReference type="EMBL" id="BMAV01028193">
    <property type="protein sequence ID" value="GFS65794.1"/>
    <property type="molecule type" value="Genomic_DNA"/>
</dbReference>
<dbReference type="Proteomes" id="UP000886998">
    <property type="component" value="Unassembled WGS sequence"/>
</dbReference>
<proteinExistence type="predicted"/>
<keyword evidence="3" id="KW-1185">Reference proteome</keyword>
<evidence type="ECO:0000256" key="1">
    <source>
        <dbReference type="SAM" id="MobiDB-lite"/>
    </source>
</evidence>
<name>A0A8X6KQ57_9ARAC</name>
<dbReference type="AlphaFoldDB" id="A0A8X6KQ57"/>
<feature type="region of interest" description="Disordered" evidence="1">
    <location>
        <begin position="17"/>
        <end position="37"/>
    </location>
</feature>
<evidence type="ECO:0000313" key="3">
    <source>
        <dbReference type="Proteomes" id="UP000886998"/>
    </source>
</evidence>
<evidence type="ECO:0000313" key="2">
    <source>
        <dbReference type="EMBL" id="GFS65794.1"/>
    </source>
</evidence>
<sequence>MEANHVAESTVSEPIASISTLPVNEKDENKTKTSGQEVPLGQHLYAEFVGKHLKRSQYSKLSQPSITVDALEFIIPIRDFK</sequence>
<gene>
    <name evidence="2" type="ORF">TNIN_5841</name>
</gene>
<comment type="caution">
    <text evidence="2">The sequence shown here is derived from an EMBL/GenBank/DDBJ whole genome shotgun (WGS) entry which is preliminary data.</text>
</comment>